<protein>
    <submittedName>
        <fullName evidence="2">Uncharacterized protein</fullName>
    </submittedName>
</protein>
<reference evidence="2 3" key="1">
    <citation type="submission" date="2016-10" db="EMBL/GenBank/DDBJ databases">
        <authorList>
            <person name="de Groot N.N."/>
        </authorList>
    </citation>
    <scope>NUCLEOTIDE SEQUENCE [LARGE SCALE GENOMIC DNA]</scope>
    <source>
        <strain evidence="2 3">EP1-55-1</strain>
    </source>
</reference>
<sequence>MKRLIKIIGYIVFTILITIALLPKVDLYYKLEQILKKEHIILSDETPSDKIFIFSVKDISLLYDDITVANISDTSLLPLFFYNKLTIENIKLDKTMKIFFPEKINEAVVTYSILDPLNIHLASKGNFGKAVGTLNLKTRKLHIVLTPSANMKKNHANTLSMMKSINGQYIYDKAL</sequence>
<proteinExistence type="predicted"/>
<evidence type="ECO:0000313" key="3">
    <source>
        <dbReference type="Proteomes" id="UP000199227"/>
    </source>
</evidence>
<dbReference type="STRING" id="223786.SAMN05216234_10532"/>
<name>A0A1I5M6K7_9BACT</name>
<organism evidence="2 3">
    <name type="scientific">Hydrogenimonas thermophila</name>
    <dbReference type="NCBI Taxonomy" id="223786"/>
    <lineage>
        <taxon>Bacteria</taxon>
        <taxon>Pseudomonadati</taxon>
        <taxon>Campylobacterota</taxon>
        <taxon>Epsilonproteobacteria</taxon>
        <taxon>Campylobacterales</taxon>
        <taxon>Hydrogenimonadaceae</taxon>
        <taxon>Hydrogenimonas</taxon>
    </lineage>
</organism>
<keyword evidence="1" id="KW-0812">Transmembrane</keyword>
<dbReference type="Proteomes" id="UP000199227">
    <property type="component" value="Unassembled WGS sequence"/>
</dbReference>
<evidence type="ECO:0000313" key="2">
    <source>
        <dbReference type="EMBL" id="SFP05123.1"/>
    </source>
</evidence>
<keyword evidence="1" id="KW-0472">Membrane</keyword>
<feature type="transmembrane region" description="Helical" evidence="1">
    <location>
        <begin position="7"/>
        <end position="29"/>
    </location>
</feature>
<dbReference type="OrthoDB" id="5349245at2"/>
<accession>A0A1I5M6K7</accession>
<dbReference type="EMBL" id="FOXB01000005">
    <property type="protein sequence ID" value="SFP05123.1"/>
    <property type="molecule type" value="Genomic_DNA"/>
</dbReference>
<evidence type="ECO:0000256" key="1">
    <source>
        <dbReference type="SAM" id="Phobius"/>
    </source>
</evidence>
<keyword evidence="1" id="KW-1133">Transmembrane helix</keyword>
<gene>
    <name evidence="2" type="ORF">SAMN05216234_10532</name>
</gene>
<dbReference type="AlphaFoldDB" id="A0A1I5M6K7"/>
<keyword evidence="3" id="KW-1185">Reference proteome</keyword>
<dbReference type="RefSeq" id="WP_092910969.1">
    <property type="nucleotide sequence ID" value="NZ_FOXB01000005.1"/>
</dbReference>